<reference evidence="8" key="3">
    <citation type="submission" date="2025-09" db="UniProtKB">
        <authorList>
            <consortium name="Ensembl"/>
        </authorList>
    </citation>
    <scope>IDENTIFICATION</scope>
    <source>
        <strain evidence="8">broiler</strain>
    </source>
</reference>
<feature type="domain" description="LRRCT" evidence="7">
    <location>
        <begin position="232"/>
        <end position="294"/>
    </location>
</feature>
<feature type="transmembrane region" description="Helical" evidence="5">
    <location>
        <begin position="552"/>
        <end position="578"/>
    </location>
</feature>
<dbReference type="SUPFAM" id="SSF52058">
    <property type="entry name" value="L domain-like"/>
    <property type="match status" value="1"/>
</dbReference>
<feature type="signal peptide" evidence="6">
    <location>
        <begin position="1"/>
        <end position="23"/>
    </location>
</feature>
<dbReference type="Pfam" id="PF13855">
    <property type="entry name" value="LRR_8"/>
    <property type="match status" value="2"/>
</dbReference>
<evidence type="ECO:0000259" key="7">
    <source>
        <dbReference type="SMART" id="SM00082"/>
    </source>
</evidence>
<dbReference type="InterPro" id="IPR000483">
    <property type="entry name" value="Cys-rich_flank_reg_C"/>
</dbReference>
<keyword evidence="5" id="KW-1133">Transmembrane helix</keyword>
<evidence type="ECO:0000256" key="2">
    <source>
        <dbReference type="ARBA" id="ARBA00022729"/>
    </source>
</evidence>
<dbReference type="AlphaFoldDB" id="A0A8V1ACU9"/>
<dbReference type="InterPro" id="IPR032675">
    <property type="entry name" value="LRR_dom_sf"/>
</dbReference>
<evidence type="ECO:0007829" key="10">
    <source>
        <dbReference type="PeptideAtlas" id="A0A8V1ACU9"/>
    </source>
</evidence>
<gene>
    <name evidence="8" type="primary">LOC101750889</name>
</gene>
<dbReference type="InterPro" id="IPR001611">
    <property type="entry name" value="Leu-rich_rpt"/>
</dbReference>
<dbReference type="GeneTree" id="ENSGT00940000163073"/>
<organism evidence="8 9">
    <name type="scientific">Gallus gallus</name>
    <name type="common">Chicken</name>
    <dbReference type="NCBI Taxonomy" id="9031"/>
    <lineage>
        <taxon>Eukaryota</taxon>
        <taxon>Metazoa</taxon>
        <taxon>Chordata</taxon>
        <taxon>Craniata</taxon>
        <taxon>Vertebrata</taxon>
        <taxon>Euteleostomi</taxon>
        <taxon>Archelosauria</taxon>
        <taxon>Archosauria</taxon>
        <taxon>Dinosauria</taxon>
        <taxon>Saurischia</taxon>
        <taxon>Theropoda</taxon>
        <taxon>Coelurosauria</taxon>
        <taxon>Aves</taxon>
        <taxon>Neognathae</taxon>
        <taxon>Galloanserae</taxon>
        <taxon>Galliformes</taxon>
        <taxon>Phasianidae</taxon>
        <taxon>Phasianinae</taxon>
        <taxon>Gallus</taxon>
    </lineage>
</organism>
<evidence type="ECO:0000256" key="6">
    <source>
        <dbReference type="SAM" id="SignalP"/>
    </source>
</evidence>
<feature type="compositionally biased region" description="Low complexity" evidence="4">
    <location>
        <begin position="429"/>
        <end position="439"/>
    </location>
</feature>
<dbReference type="PANTHER" id="PTHR24366">
    <property type="entry name" value="IG(IMMUNOGLOBULIN) AND LRR(LEUCINE RICH REPEAT) DOMAINS"/>
    <property type="match status" value="1"/>
</dbReference>
<accession>A0A8V1ACU9</accession>
<evidence type="ECO:0000256" key="1">
    <source>
        <dbReference type="ARBA" id="ARBA00022614"/>
    </source>
</evidence>
<dbReference type="PANTHER" id="PTHR24366:SF158">
    <property type="entry name" value="PLATELET GLYCOPROTEIN IB ALPHA CHAIN-LIKE-RELATED"/>
    <property type="match status" value="1"/>
</dbReference>
<dbReference type="InterPro" id="IPR003591">
    <property type="entry name" value="Leu-rich_rpt_typical-subtyp"/>
</dbReference>
<keyword evidence="3" id="KW-0677">Repeat</keyword>
<protein>
    <recommendedName>
        <fullName evidence="7">LRRCT domain-containing protein</fullName>
    </recommendedName>
</protein>
<dbReference type="SMART" id="SM00364">
    <property type="entry name" value="LRR_BAC"/>
    <property type="match status" value="4"/>
</dbReference>
<proteinExistence type="evidence at protein level"/>
<feature type="compositionally biased region" description="Low complexity" evidence="4">
    <location>
        <begin position="328"/>
        <end position="355"/>
    </location>
</feature>
<keyword evidence="1" id="KW-0433">Leucine-rich repeat</keyword>
<evidence type="ECO:0000256" key="5">
    <source>
        <dbReference type="SAM" id="Phobius"/>
    </source>
</evidence>
<dbReference type="SMART" id="SM00369">
    <property type="entry name" value="LRR_TYP"/>
    <property type="match status" value="7"/>
</dbReference>
<feature type="compositionally biased region" description="Low complexity" evidence="4">
    <location>
        <begin position="367"/>
        <end position="403"/>
    </location>
</feature>
<dbReference type="Ensembl" id="ENSGALT00010067159.1">
    <property type="protein sequence ID" value="ENSGALP00010041063.1"/>
    <property type="gene ID" value="ENSGALG00010027708.1"/>
</dbReference>
<dbReference type="PROSITE" id="PS51450">
    <property type="entry name" value="LRR"/>
    <property type="match status" value="2"/>
</dbReference>
<dbReference type="Proteomes" id="UP000000539">
    <property type="component" value="Chromosome 28"/>
</dbReference>
<feature type="region of interest" description="Disordered" evidence="4">
    <location>
        <begin position="299"/>
        <end position="439"/>
    </location>
</feature>
<keyword evidence="2 6" id="KW-0732">Signal</keyword>
<evidence type="ECO:0000256" key="3">
    <source>
        <dbReference type="ARBA" id="ARBA00022737"/>
    </source>
</evidence>
<keyword evidence="10" id="KW-1267">Proteomics identification</keyword>
<evidence type="ECO:0000313" key="8">
    <source>
        <dbReference type="Ensembl" id="ENSGALP00010041063.1"/>
    </source>
</evidence>
<feature type="compositionally biased region" description="Acidic residues" evidence="4">
    <location>
        <begin position="299"/>
        <end position="312"/>
    </location>
</feature>
<dbReference type="GlyGen" id="A0A8V1ACU9">
    <property type="glycosylation" value="1 site"/>
</dbReference>
<reference evidence="8" key="2">
    <citation type="submission" date="2025-08" db="UniProtKB">
        <authorList>
            <consortium name="Ensembl"/>
        </authorList>
    </citation>
    <scope>IDENTIFICATION</scope>
    <source>
        <strain evidence="8">broiler</strain>
    </source>
</reference>
<dbReference type="SMART" id="SM00082">
    <property type="entry name" value="LRRCT"/>
    <property type="match status" value="1"/>
</dbReference>
<reference evidence="8" key="1">
    <citation type="submission" date="2020-11" db="EMBL/GenBank/DDBJ databases">
        <title>Gallus gallus (Chicken) genome, bGalGal1, GRCg7b, maternal haplotype autosomes + Z &amp; W.</title>
        <authorList>
            <person name="Warren W."/>
            <person name="Formenti G."/>
            <person name="Fedrigo O."/>
            <person name="Haase B."/>
            <person name="Mountcastle J."/>
            <person name="Balacco J."/>
            <person name="Tracey A."/>
            <person name="Schneider V."/>
            <person name="Okimoto R."/>
            <person name="Cheng H."/>
            <person name="Hawken R."/>
            <person name="Howe K."/>
            <person name="Jarvis E.D."/>
        </authorList>
    </citation>
    <scope>NUCLEOTIDE SEQUENCE [LARGE SCALE GENOMIC DNA]</scope>
    <source>
        <strain evidence="8">Broiler</strain>
    </source>
</reference>
<sequence>MAVRFPALLPLILAALQPAAVPAEPPPPCPWEMNKVKDIVEVNCTGRDLSAVPAGLPENTGILLLNANRLLSVSTAAFQKLAALQDLDLSDNGLQAVLTEAALPSLKELLLSHNALEALPALQGLPALTRLALAHNKLQALAPTAFRAVLQLQDLDLRGNALRTLPEDVFMGLRALKDLDLSDNALEELPRGLLQDLVTLETLWLSGNRLRALPSGFFPEGHLFAYVFLTENPWHCDCDLVYLRSWILRNEGSVYEPERGLGKTKVEVAPEKVLCQSPSEHLQKPIIRFKPNCGHVGDAEEEEEYEYNDEESTPTHPLVASLSPVYPPSSEEPTTAPHTPTQPPLTTVSPLLTTPAGPSLAPTTFLTTPPSTVAPSTAPPASTSSTTTPPSTVQPSQPPSTATFHTAPRSTPHTPTISLPAAPSTDSHPQSPLTTLTASSPLTVPIRAFSVGPSVLPSPTNPESTSVATSSPSALMSPTLVVPNTTLSIHTPTLSAPLDTTPFPHPSPPLRPPLLCPCSTPAQTPSVLHSQTGVKGLPWKHWVLNHCCLLRWFLYLACLALLLLSVLPLACCLVWMCLMRQHDSLQTQEVQHPLMRWENSTGSHTTHLSIFRSPRQRSTFCTTKEVELCPEVATSHTYCTIKDLGVQRGPPAKSFCTTKELWIHHSPRNASSNPFPVELTATELSSLRSPSAYSPDRGAVSQRAACSTGQSVSSRQELHFQPAIPSHESHAWKCHSFSKGLQFSLAVVSHWEWMVLNSAISL</sequence>
<feature type="compositionally biased region" description="Polar residues" evidence="4">
    <location>
        <begin position="408"/>
        <end position="417"/>
    </location>
</feature>
<keyword evidence="9" id="KW-1185">Reference proteome</keyword>
<dbReference type="OrthoDB" id="8400687at2759"/>
<evidence type="ECO:0000256" key="4">
    <source>
        <dbReference type="SAM" id="MobiDB-lite"/>
    </source>
</evidence>
<keyword evidence="5" id="KW-0812">Transmembrane</keyword>
<dbReference type="GO" id="GO:0005886">
    <property type="term" value="C:plasma membrane"/>
    <property type="evidence" value="ECO:0000318"/>
    <property type="project" value="GO_Central"/>
</dbReference>
<dbReference type="GO" id="GO:0038023">
    <property type="term" value="F:signaling receptor activity"/>
    <property type="evidence" value="ECO:0000318"/>
    <property type="project" value="GO_Central"/>
</dbReference>
<dbReference type="Gene3D" id="3.80.10.10">
    <property type="entry name" value="Ribonuclease Inhibitor"/>
    <property type="match status" value="2"/>
</dbReference>
<keyword evidence="5" id="KW-0472">Membrane</keyword>
<feature type="chain" id="PRO_5036478768" description="LRRCT domain-containing protein" evidence="6">
    <location>
        <begin position="24"/>
        <end position="762"/>
    </location>
</feature>
<name>A0A8V1ACU9_CHICK</name>
<evidence type="ECO:0000313" key="9">
    <source>
        <dbReference type="Proteomes" id="UP000000539"/>
    </source>
</evidence>